<reference evidence="1" key="2">
    <citation type="submission" date="2020-09" db="EMBL/GenBank/DDBJ databases">
        <authorList>
            <person name="Sun Q."/>
            <person name="Zhou Y."/>
        </authorList>
    </citation>
    <scope>NUCLEOTIDE SEQUENCE</scope>
    <source>
        <strain evidence="1">CGMCC 1.15447</strain>
    </source>
</reference>
<evidence type="ECO:0000313" key="2">
    <source>
        <dbReference type="Proteomes" id="UP000648801"/>
    </source>
</evidence>
<organism evidence="1 2">
    <name type="scientific">Edaphobacter acidisoli</name>
    <dbReference type="NCBI Taxonomy" id="2040573"/>
    <lineage>
        <taxon>Bacteria</taxon>
        <taxon>Pseudomonadati</taxon>
        <taxon>Acidobacteriota</taxon>
        <taxon>Terriglobia</taxon>
        <taxon>Terriglobales</taxon>
        <taxon>Acidobacteriaceae</taxon>
        <taxon>Edaphobacter</taxon>
    </lineage>
</organism>
<sequence length="157" mass="18137">MDIVDHIEKMILDGSCGFFDKFDVEDLHVTIRIARDFNSFLEKFGENPPTDEIVYVSDTVRSGMDQFFSLAQVCGFIETEDEKWSFDQHLSWNYGALRLEFLDTFERLHESLDVNVVQRLTWLLTLTHLELVFLAKHFPSAMLSGISEGSRRPSEPA</sequence>
<accession>A0A916W2H8</accession>
<protein>
    <submittedName>
        <fullName evidence="1">Uncharacterized protein</fullName>
    </submittedName>
</protein>
<reference evidence="1" key="1">
    <citation type="journal article" date="2014" name="Int. J. Syst. Evol. Microbiol.">
        <title>Complete genome sequence of Corynebacterium casei LMG S-19264T (=DSM 44701T), isolated from a smear-ripened cheese.</title>
        <authorList>
            <consortium name="US DOE Joint Genome Institute (JGI-PGF)"/>
            <person name="Walter F."/>
            <person name="Albersmeier A."/>
            <person name="Kalinowski J."/>
            <person name="Ruckert C."/>
        </authorList>
    </citation>
    <scope>NUCLEOTIDE SEQUENCE</scope>
    <source>
        <strain evidence="1">CGMCC 1.15447</strain>
    </source>
</reference>
<gene>
    <name evidence="1" type="ORF">GCM10011507_11480</name>
</gene>
<name>A0A916W2H8_9BACT</name>
<dbReference type="EMBL" id="BMJB01000001">
    <property type="protein sequence ID" value="GGA61647.1"/>
    <property type="molecule type" value="Genomic_DNA"/>
</dbReference>
<dbReference type="AlphaFoldDB" id="A0A916W2H8"/>
<dbReference type="RefSeq" id="WP_188758302.1">
    <property type="nucleotide sequence ID" value="NZ_BMJB01000001.1"/>
</dbReference>
<comment type="caution">
    <text evidence="1">The sequence shown here is derived from an EMBL/GenBank/DDBJ whole genome shotgun (WGS) entry which is preliminary data.</text>
</comment>
<keyword evidence="2" id="KW-1185">Reference proteome</keyword>
<proteinExistence type="predicted"/>
<evidence type="ECO:0000313" key="1">
    <source>
        <dbReference type="EMBL" id="GGA61647.1"/>
    </source>
</evidence>
<dbReference type="Proteomes" id="UP000648801">
    <property type="component" value="Unassembled WGS sequence"/>
</dbReference>